<keyword evidence="5" id="KW-0808">Transferase</keyword>
<name>A0ABT6WTB2_9ACTN</name>
<evidence type="ECO:0000259" key="4">
    <source>
        <dbReference type="Pfam" id="PF00464"/>
    </source>
</evidence>
<dbReference type="EMBL" id="JASCTH010000023">
    <property type="protein sequence ID" value="MDI6102984.1"/>
    <property type="molecule type" value="Genomic_DNA"/>
</dbReference>
<keyword evidence="3" id="KW-0663">Pyridoxal phosphate</keyword>
<comment type="similarity">
    <text evidence="2">Belongs to the SHMT family.</text>
</comment>
<dbReference type="RefSeq" id="WP_282763991.1">
    <property type="nucleotide sequence ID" value="NZ_JASCTH010000023.1"/>
</dbReference>
<dbReference type="InterPro" id="IPR015422">
    <property type="entry name" value="PyrdxlP-dep_Trfase_small"/>
</dbReference>
<organism evidence="5 6">
    <name type="scientific">Actinoplanes sandaracinus</name>
    <dbReference type="NCBI Taxonomy" id="3045177"/>
    <lineage>
        <taxon>Bacteria</taxon>
        <taxon>Bacillati</taxon>
        <taxon>Actinomycetota</taxon>
        <taxon>Actinomycetes</taxon>
        <taxon>Micromonosporales</taxon>
        <taxon>Micromonosporaceae</taxon>
        <taxon>Actinoplanes</taxon>
    </lineage>
</organism>
<reference evidence="5 6" key="1">
    <citation type="submission" date="2023-05" db="EMBL/GenBank/DDBJ databases">
        <title>Actinoplanes sp. NEAU-A12 genome sequencing.</title>
        <authorList>
            <person name="Wang Z.-S."/>
        </authorList>
    </citation>
    <scope>NUCLEOTIDE SEQUENCE [LARGE SCALE GENOMIC DNA]</scope>
    <source>
        <strain evidence="5 6">NEAU-A12</strain>
    </source>
</reference>
<evidence type="ECO:0000313" key="6">
    <source>
        <dbReference type="Proteomes" id="UP001241758"/>
    </source>
</evidence>
<comment type="caution">
    <text evidence="5">The sequence shown here is derived from an EMBL/GenBank/DDBJ whole genome shotgun (WGS) entry which is preliminary data.</text>
</comment>
<evidence type="ECO:0000256" key="1">
    <source>
        <dbReference type="ARBA" id="ARBA00001933"/>
    </source>
</evidence>
<dbReference type="GO" id="GO:0004372">
    <property type="term" value="F:glycine hydroxymethyltransferase activity"/>
    <property type="evidence" value="ECO:0007669"/>
    <property type="project" value="UniProtKB-EC"/>
</dbReference>
<comment type="cofactor">
    <cofactor evidence="1">
        <name>pyridoxal 5'-phosphate</name>
        <dbReference type="ChEBI" id="CHEBI:597326"/>
    </cofactor>
</comment>
<dbReference type="InterPro" id="IPR049943">
    <property type="entry name" value="Ser_HO-MeTrfase-like"/>
</dbReference>
<dbReference type="PANTHER" id="PTHR11680">
    <property type="entry name" value="SERINE HYDROXYMETHYLTRANSFERASE"/>
    <property type="match status" value="1"/>
</dbReference>
<dbReference type="Pfam" id="PF00464">
    <property type="entry name" value="SHMT"/>
    <property type="match status" value="1"/>
</dbReference>
<evidence type="ECO:0000256" key="2">
    <source>
        <dbReference type="ARBA" id="ARBA00006376"/>
    </source>
</evidence>
<dbReference type="SUPFAM" id="SSF53383">
    <property type="entry name" value="PLP-dependent transferases"/>
    <property type="match status" value="1"/>
</dbReference>
<accession>A0ABT6WTB2</accession>
<dbReference type="Gene3D" id="3.90.1150.10">
    <property type="entry name" value="Aspartate Aminotransferase, domain 1"/>
    <property type="match status" value="1"/>
</dbReference>
<dbReference type="InterPro" id="IPR015424">
    <property type="entry name" value="PyrdxlP-dep_Trfase"/>
</dbReference>
<keyword evidence="6" id="KW-1185">Reference proteome</keyword>
<evidence type="ECO:0000256" key="3">
    <source>
        <dbReference type="ARBA" id="ARBA00022898"/>
    </source>
</evidence>
<gene>
    <name evidence="5" type="primary">glyA</name>
    <name evidence="5" type="ORF">QLQ12_30655</name>
</gene>
<sequence>MAEGILAAEDAELYGALNAEHDRQRLQLTLAPAATLIAPSVLACLAYPALHTAGHELSSRPTHAQVEALAASRAEALFGAEYADVRPASATQALELVLTALLEPHDAVMDLRMAPGPALGGDRPGARRWVGYGLTDDGSVDHEAAAALAREHRPRVILCGGTSHPRATDFARFRRLADEIDALLVADISAVTGLVAAGLHDSPVERAHVTVADTHRQLGGPRGGVIMTGPDGDTLLDGGNQTLSQVLRRAGDRGARDAVSPATVAAKARALTLAGGESFRTLMATTVANAAALAGALLDLGHRLVTGGTDTDLVTIELTGTGIGGRRAERVLAEAGIVVTATRVPTDSPGAPAGGLALGSTVSAQRGMGDTEMRRCAELVHMMLRGIPAGDEAGAPDQVALRAVRAEARALAGRLAHTY</sequence>
<evidence type="ECO:0000313" key="5">
    <source>
        <dbReference type="EMBL" id="MDI6102984.1"/>
    </source>
</evidence>
<dbReference type="Proteomes" id="UP001241758">
    <property type="component" value="Unassembled WGS sequence"/>
</dbReference>
<feature type="domain" description="Serine hydroxymethyltransferase-like" evidence="4">
    <location>
        <begin position="7"/>
        <end position="379"/>
    </location>
</feature>
<dbReference type="PANTHER" id="PTHR11680:SF35">
    <property type="entry name" value="SERINE HYDROXYMETHYLTRANSFERASE 1"/>
    <property type="match status" value="1"/>
</dbReference>
<dbReference type="InterPro" id="IPR039429">
    <property type="entry name" value="SHMT-like_dom"/>
</dbReference>
<protein>
    <submittedName>
        <fullName evidence="5">Serine hydroxymethyltransferase</fullName>
        <ecNumber evidence="5">2.1.2.1</ecNumber>
    </submittedName>
</protein>
<proteinExistence type="inferred from homology"/>
<dbReference type="EC" id="2.1.2.1" evidence="5"/>
<dbReference type="InterPro" id="IPR015421">
    <property type="entry name" value="PyrdxlP-dep_Trfase_major"/>
</dbReference>
<dbReference type="Gene3D" id="3.40.640.10">
    <property type="entry name" value="Type I PLP-dependent aspartate aminotransferase-like (Major domain)"/>
    <property type="match status" value="1"/>
</dbReference>